<dbReference type="EMBL" id="QXED01000005">
    <property type="protein sequence ID" value="RIV21549.1"/>
    <property type="molecule type" value="Genomic_DNA"/>
</dbReference>
<accession>A0A418M6H9</accession>
<keyword evidence="2" id="KW-1185">Reference proteome</keyword>
<protein>
    <submittedName>
        <fullName evidence="1">Uncharacterized protein</fullName>
    </submittedName>
</protein>
<reference evidence="1 2" key="1">
    <citation type="submission" date="2018-08" db="EMBL/GenBank/DDBJ databases">
        <title>Fibrisoma montanum sp. nov., isolated from Danxia mountain soil.</title>
        <authorList>
            <person name="Huang Y."/>
        </authorList>
    </citation>
    <scope>NUCLEOTIDE SEQUENCE [LARGE SCALE GENOMIC DNA]</scope>
    <source>
        <strain evidence="1 2">HYT19</strain>
    </source>
</reference>
<gene>
    <name evidence="1" type="ORF">DYU11_19300</name>
</gene>
<sequence length="60" mass="6239">MLVEIAKTETMACRSAAASSASPLPNRTNQAGAVVVEPGTPLKPVSSRFQFSTVATVSFK</sequence>
<comment type="caution">
    <text evidence="1">The sequence shown here is derived from an EMBL/GenBank/DDBJ whole genome shotgun (WGS) entry which is preliminary data.</text>
</comment>
<evidence type="ECO:0000313" key="1">
    <source>
        <dbReference type="EMBL" id="RIV21549.1"/>
    </source>
</evidence>
<evidence type="ECO:0000313" key="2">
    <source>
        <dbReference type="Proteomes" id="UP000283523"/>
    </source>
</evidence>
<organism evidence="1 2">
    <name type="scientific">Fibrisoma montanum</name>
    <dbReference type="NCBI Taxonomy" id="2305895"/>
    <lineage>
        <taxon>Bacteria</taxon>
        <taxon>Pseudomonadati</taxon>
        <taxon>Bacteroidota</taxon>
        <taxon>Cytophagia</taxon>
        <taxon>Cytophagales</taxon>
        <taxon>Spirosomataceae</taxon>
        <taxon>Fibrisoma</taxon>
    </lineage>
</organism>
<dbReference type="Proteomes" id="UP000283523">
    <property type="component" value="Unassembled WGS sequence"/>
</dbReference>
<name>A0A418M6H9_9BACT</name>
<proteinExistence type="predicted"/>
<dbReference type="AlphaFoldDB" id="A0A418M6H9"/>